<dbReference type="PANTHER" id="PTHR43141:SF5">
    <property type="entry name" value="CYTOCHROME BD-I UBIQUINOL OXIDASE SUBUNIT 2"/>
    <property type="match status" value="1"/>
</dbReference>
<dbReference type="RefSeq" id="WP_008682278.1">
    <property type="nucleotide sequence ID" value="NZ_CP014229.1"/>
</dbReference>
<keyword evidence="6 12" id="KW-0812">Transmembrane</keyword>
<feature type="transmembrane region" description="Helical" evidence="12">
    <location>
        <begin position="119"/>
        <end position="138"/>
    </location>
</feature>
<dbReference type="NCBIfam" id="TIGR00203">
    <property type="entry name" value="cydB"/>
    <property type="match status" value="1"/>
</dbReference>
<comment type="similarity">
    <text evidence="2">Belongs to the cytochrome ubiquinol oxidase subunit 2 family.</text>
</comment>
<dbReference type="EMBL" id="CP014229">
    <property type="protein sequence ID" value="AMD88644.1"/>
    <property type="molecule type" value="Genomic_DNA"/>
</dbReference>
<dbReference type="GO" id="GO:0046872">
    <property type="term" value="F:metal ion binding"/>
    <property type="evidence" value="ECO:0007669"/>
    <property type="project" value="UniProtKB-KW"/>
</dbReference>
<evidence type="ECO:0000256" key="4">
    <source>
        <dbReference type="ARBA" id="ARBA00022475"/>
    </source>
</evidence>
<feature type="transmembrane region" description="Helical" evidence="12">
    <location>
        <begin position="12"/>
        <end position="35"/>
    </location>
</feature>
<dbReference type="GO" id="GO:0009055">
    <property type="term" value="F:electron transfer activity"/>
    <property type="evidence" value="ECO:0007669"/>
    <property type="project" value="TreeGrafter"/>
</dbReference>
<evidence type="ECO:0000256" key="1">
    <source>
        <dbReference type="ARBA" id="ARBA00004651"/>
    </source>
</evidence>
<feature type="transmembrane region" description="Helical" evidence="12">
    <location>
        <begin position="192"/>
        <end position="217"/>
    </location>
</feature>
<keyword evidence="11 12" id="KW-0472">Membrane</keyword>
<feature type="transmembrane region" description="Helical" evidence="12">
    <location>
        <begin position="253"/>
        <end position="279"/>
    </location>
</feature>
<dbReference type="AlphaFoldDB" id="A0A0X8JGY8"/>
<evidence type="ECO:0000256" key="12">
    <source>
        <dbReference type="SAM" id="Phobius"/>
    </source>
</evidence>
<keyword evidence="9 12" id="KW-1133">Transmembrane helix</keyword>
<comment type="subcellular location">
    <subcellularLocation>
        <location evidence="1">Cell membrane</location>
        <topology evidence="1">Multi-pass membrane protein</topology>
    </subcellularLocation>
</comment>
<evidence type="ECO:0000313" key="13">
    <source>
        <dbReference type="EMBL" id="AMD88644.1"/>
    </source>
</evidence>
<dbReference type="GO" id="GO:0019646">
    <property type="term" value="P:aerobic electron transport chain"/>
    <property type="evidence" value="ECO:0007669"/>
    <property type="project" value="TreeGrafter"/>
</dbReference>
<dbReference type="GO" id="GO:0016682">
    <property type="term" value="F:oxidoreductase activity, acting on diphenols and related substances as donors, oxygen as acceptor"/>
    <property type="evidence" value="ECO:0007669"/>
    <property type="project" value="TreeGrafter"/>
</dbReference>
<dbReference type="GO" id="GO:0005886">
    <property type="term" value="C:plasma membrane"/>
    <property type="evidence" value="ECO:0007669"/>
    <property type="project" value="UniProtKB-SubCell"/>
</dbReference>
<reference evidence="14" key="1">
    <citation type="submission" date="2016-02" db="EMBL/GenBank/DDBJ databases">
        <authorList>
            <person name="Holder M.E."/>
            <person name="Ajami N.J."/>
            <person name="Petrosino J.F."/>
        </authorList>
    </citation>
    <scope>NUCLEOTIDE SEQUENCE [LARGE SCALE GENOMIC DNA]</scope>
    <source>
        <strain evidence="14">CCUG 45958</strain>
    </source>
</reference>
<feature type="transmembrane region" description="Helical" evidence="12">
    <location>
        <begin position="299"/>
        <end position="321"/>
    </location>
</feature>
<dbReference type="Pfam" id="PF02322">
    <property type="entry name" value="Cyt_bd_oxida_II"/>
    <property type="match status" value="1"/>
</dbReference>
<keyword evidence="3" id="KW-0813">Transport</keyword>
<evidence type="ECO:0000256" key="6">
    <source>
        <dbReference type="ARBA" id="ARBA00022692"/>
    </source>
</evidence>
<evidence type="ECO:0000256" key="5">
    <source>
        <dbReference type="ARBA" id="ARBA00022617"/>
    </source>
</evidence>
<feature type="transmembrane region" description="Helical" evidence="12">
    <location>
        <begin position="158"/>
        <end position="180"/>
    </location>
</feature>
<feature type="transmembrane region" description="Helical" evidence="12">
    <location>
        <begin position="223"/>
        <end position="241"/>
    </location>
</feature>
<dbReference type="InterPro" id="IPR003317">
    <property type="entry name" value="Cyt-d_oxidase_su2"/>
</dbReference>
<name>A0A0X8JGY8_9BACT</name>
<gene>
    <name evidence="13" type="ORF">AXF13_00065</name>
</gene>
<evidence type="ECO:0000256" key="8">
    <source>
        <dbReference type="ARBA" id="ARBA00022982"/>
    </source>
</evidence>
<evidence type="ECO:0000256" key="3">
    <source>
        <dbReference type="ARBA" id="ARBA00022448"/>
    </source>
</evidence>
<keyword evidence="4" id="KW-1003">Cell membrane</keyword>
<keyword evidence="5" id="KW-0349">Heme</keyword>
<evidence type="ECO:0000256" key="9">
    <source>
        <dbReference type="ARBA" id="ARBA00022989"/>
    </source>
</evidence>
<keyword evidence="10" id="KW-0408">Iron</keyword>
<sequence length="340" mass="37446">MLETIWFVLWTLLWAVYFVLDGFDLGLGTLLPFLGKTEEERRIMYNAAGPFWDGNEVWLISAGGVTFAAFPKAYAVMFSALYAPLLILLFALIFRAVSFEFRNKVESAAWRSLWDGVHFLANLIPSLLLGVAFANLFMGIPVDAQGVYHGSLLGLLNIYGLAGGVFFVCMFVLHGAIWLAVKSEGDLQTRALAAATFVWPIMLALLVVFLILTAFYTKLYDNYLAMPALFILPLLALAGLLGARCMLKHGKLWLAWGCSALFILGVTFFGVMGMFPGMIISSLDPAATVTAFNGSSSPLTLKIMLGVALVMVPIVLVYQFWAYRLFSQPVTAKDLDDHAY</sequence>
<keyword evidence="14" id="KW-1185">Reference proteome</keyword>
<dbReference type="STRING" id="44742.AXF13_00065"/>
<evidence type="ECO:0000256" key="2">
    <source>
        <dbReference type="ARBA" id="ARBA00007543"/>
    </source>
</evidence>
<dbReference type="GO" id="GO:0070069">
    <property type="term" value="C:cytochrome complex"/>
    <property type="evidence" value="ECO:0007669"/>
    <property type="project" value="TreeGrafter"/>
</dbReference>
<protein>
    <submittedName>
        <fullName evidence="13">Cytochrome C oxidase assembly protein</fullName>
    </submittedName>
</protein>
<feature type="transmembrane region" description="Helical" evidence="12">
    <location>
        <begin position="80"/>
        <end position="98"/>
    </location>
</feature>
<dbReference type="PANTHER" id="PTHR43141">
    <property type="entry name" value="CYTOCHROME BD2 SUBUNIT II"/>
    <property type="match status" value="1"/>
</dbReference>
<keyword evidence="7" id="KW-0479">Metal-binding</keyword>
<dbReference type="Proteomes" id="UP000069241">
    <property type="component" value="Chromosome"/>
</dbReference>
<dbReference type="PIRSF" id="PIRSF000267">
    <property type="entry name" value="Cyt_oxidse_sub2"/>
    <property type="match status" value="1"/>
</dbReference>
<evidence type="ECO:0000256" key="11">
    <source>
        <dbReference type="ARBA" id="ARBA00023136"/>
    </source>
</evidence>
<evidence type="ECO:0000313" key="14">
    <source>
        <dbReference type="Proteomes" id="UP000069241"/>
    </source>
</evidence>
<accession>A0A0X8JGY8</accession>
<proteinExistence type="inferred from homology"/>
<evidence type="ECO:0000256" key="10">
    <source>
        <dbReference type="ARBA" id="ARBA00023004"/>
    </source>
</evidence>
<organism evidence="13 14">
    <name type="scientific">Desulfovibrio fairfieldensis</name>
    <dbReference type="NCBI Taxonomy" id="44742"/>
    <lineage>
        <taxon>Bacteria</taxon>
        <taxon>Pseudomonadati</taxon>
        <taxon>Thermodesulfobacteriota</taxon>
        <taxon>Desulfovibrionia</taxon>
        <taxon>Desulfovibrionales</taxon>
        <taxon>Desulfovibrionaceae</taxon>
        <taxon>Desulfovibrio</taxon>
    </lineage>
</organism>
<evidence type="ECO:0000256" key="7">
    <source>
        <dbReference type="ARBA" id="ARBA00022723"/>
    </source>
</evidence>
<dbReference type="KEGG" id="dfi:AXF13_00065"/>
<keyword evidence="8" id="KW-0249">Electron transport</keyword>